<gene>
    <name evidence="2" type="ORF">B0T24DRAFT_508291</name>
</gene>
<keyword evidence="3" id="KW-1185">Reference proteome</keyword>
<dbReference type="AlphaFoldDB" id="A0AAE0K592"/>
<dbReference type="Proteomes" id="UP001287356">
    <property type="component" value="Unassembled WGS sequence"/>
</dbReference>
<evidence type="ECO:0000313" key="3">
    <source>
        <dbReference type="Proteomes" id="UP001287356"/>
    </source>
</evidence>
<evidence type="ECO:0000313" key="2">
    <source>
        <dbReference type="EMBL" id="KAK3369560.1"/>
    </source>
</evidence>
<accession>A0AAE0K592</accession>
<feature type="region of interest" description="Disordered" evidence="1">
    <location>
        <begin position="36"/>
        <end position="61"/>
    </location>
</feature>
<feature type="non-terminal residue" evidence="2">
    <location>
        <position position="1"/>
    </location>
</feature>
<protein>
    <submittedName>
        <fullName evidence="2">Uncharacterized protein</fullName>
    </submittedName>
</protein>
<name>A0AAE0K592_9PEZI</name>
<feature type="compositionally biased region" description="Basic and acidic residues" evidence="1">
    <location>
        <begin position="52"/>
        <end position="61"/>
    </location>
</feature>
<sequence>LLQSSNKPPEPTPLDVEIARNQGTSIAIEATSENLQAAKGLPPANLSQTIEQKTRENGQLR</sequence>
<reference evidence="2" key="2">
    <citation type="submission" date="2023-06" db="EMBL/GenBank/DDBJ databases">
        <authorList>
            <consortium name="Lawrence Berkeley National Laboratory"/>
            <person name="Haridas S."/>
            <person name="Hensen N."/>
            <person name="Bonometti L."/>
            <person name="Westerberg I."/>
            <person name="Brannstrom I.O."/>
            <person name="Guillou S."/>
            <person name="Cros-Aarteil S."/>
            <person name="Calhoun S."/>
            <person name="Kuo A."/>
            <person name="Mondo S."/>
            <person name="Pangilinan J."/>
            <person name="Riley R."/>
            <person name="Labutti K."/>
            <person name="Andreopoulos B."/>
            <person name="Lipzen A."/>
            <person name="Chen C."/>
            <person name="Yanf M."/>
            <person name="Daum C."/>
            <person name="Ng V."/>
            <person name="Clum A."/>
            <person name="Steindorff A."/>
            <person name="Ohm R."/>
            <person name="Martin F."/>
            <person name="Silar P."/>
            <person name="Natvig D."/>
            <person name="Lalanne C."/>
            <person name="Gautier V."/>
            <person name="Ament-Velasquez S.L."/>
            <person name="Kruys A."/>
            <person name="Hutchinson M.I."/>
            <person name="Powell A.J."/>
            <person name="Barry K."/>
            <person name="Miller A.N."/>
            <person name="Grigoriev I.V."/>
            <person name="Debuchy R."/>
            <person name="Gladieux P."/>
            <person name="Thoren M.H."/>
            <person name="Johannesson H."/>
        </authorList>
    </citation>
    <scope>NUCLEOTIDE SEQUENCE</scope>
    <source>
        <strain evidence="2">CBS 958.72</strain>
    </source>
</reference>
<reference evidence="2" key="1">
    <citation type="journal article" date="2023" name="Mol. Phylogenet. Evol.">
        <title>Genome-scale phylogeny and comparative genomics of the fungal order Sordariales.</title>
        <authorList>
            <person name="Hensen N."/>
            <person name="Bonometti L."/>
            <person name="Westerberg I."/>
            <person name="Brannstrom I.O."/>
            <person name="Guillou S."/>
            <person name="Cros-Aarteil S."/>
            <person name="Calhoun S."/>
            <person name="Haridas S."/>
            <person name="Kuo A."/>
            <person name="Mondo S."/>
            <person name="Pangilinan J."/>
            <person name="Riley R."/>
            <person name="LaButti K."/>
            <person name="Andreopoulos B."/>
            <person name="Lipzen A."/>
            <person name="Chen C."/>
            <person name="Yan M."/>
            <person name="Daum C."/>
            <person name="Ng V."/>
            <person name="Clum A."/>
            <person name="Steindorff A."/>
            <person name="Ohm R.A."/>
            <person name="Martin F."/>
            <person name="Silar P."/>
            <person name="Natvig D.O."/>
            <person name="Lalanne C."/>
            <person name="Gautier V."/>
            <person name="Ament-Velasquez S.L."/>
            <person name="Kruys A."/>
            <person name="Hutchinson M.I."/>
            <person name="Powell A.J."/>
            <person name="Barry K."/>
            <person name="Miller A.N."/>
            <person name="Grigoriev I.V."/>
            <person name="Debuchy R."/>
            <person name="Gladieux P."/>
            <person name="Hiltunen Thoren M."/>
            <person name="Johannesson H."/>
        </authorList>
    </citation>
    <scope>NUCLEOTIDE SEQUENCE</scope>
    <source>
        <strain evidence="2">CBS 958.72</strain>
    </source>
</reference>
<proteinExistence type="predicted"/>
<dbReference type="EMBL" id="JAULSN010000006">
    <property type="protein sequence ID" value="KAK3369560.1"/>
    <property type="molecule type" value="Genomic_DNA"/>
</dbReference>
<comment type="caution">
    <text evidence="2">The sequence shown here is derived from an EMBL/GenBank/DDBJ whole genome shotgun (WGS) entry which is preliminary data.</text>
</comment>
<organism evidence="2 3">
    <name type="scientific">Lasiosphaeria ovina</name>
    <dbReference type="NCBI Taxonomy" id="92902"/>
    <lineage>
        <taxon>Eukaryota</taxon>
        <taxon>Fungi</taxon>
        <taxon>Dikarya</taxon>
        <taxon>Ascomycota</taxon>
        <taxon>Pezizomycotina</taxon>
        <taxon>Sordariomycetes</taxon>
        <taxon>Sordariomycetidae</taxon>
        <taxon>Sordariales</taxon>
        <taxon>Lasiosphaeriaceae</taxon>
        <taxon>Lasiosphaeria</taxon>
    </lineage>
</organism>
<feature type="non-terminal residue" evidence="2">
    <location>
        <position position="61"/>
    </location>
</feature>
<evidence type="ECO:0000256" key="1">
    <source>
        <dbReference type="SAM" id="MobiDB-lite"/>
    </source>
</evidence>